<reference evidence="2 3" key="1">
    <citation type="submission" date="2016-11" db="EMBL/GenBank/DDBJ databases">
        <authorList>
            <person name="Jaros S."/>
            <person name="Januszkiewicz K."/>
            <person name="Wedrychowicz H."/>
        </authorList>
    </citation>
    <scope>NUCLEOTIDE SEQUENCE [LARGE SCALE GENOMIC DNA]</scope>
    <source>
        <strain evidence="2 3">DSM 22807</strain>
    </source>
</reference>
<keyword evidence="1" id="KW-0472">Membrane</keyword>
<keyword evidence="3" id="KW-1185">Reference proteome</keyword>
<gene>
    <name evidence="2" type="ORF">SAMN05444337_0858</name>
</gene>
<accession>A0A1M6E6M3</accession>
<dbReference type="STRING" id="683124.SAMN05444337_0858"/>
<keyword evidence="1" id="KW-1133">Transmembrane helix</keyword>
<dbReference type="EMBL" id="FQZH01000001">
    <property type="protein sequence ID" value="SHI81010.1"/>
    <property type="molecule type" value="Genomic_DNA"/>
</dbReference>
<dbReference type="Pfam" id="PF06170">
    <property type="entry name" value="DUF983"/>
    <property type="match status" value="1"/>
</dbReference>
<keyword evidence="1" id="KW-0812">Transmembrane</keyword>
<feature type="transmembrane region" description="Helical" evidence="1">
    <location>
        <begin position="53"/>
        <end position="76"/>
    </location>
</feature>
<organism evidence="2 3">
    <name type="scientific">Flavobacterium haoranii</name>
    <dbReference type="NCBI Taxonomy" id="683124"/>
    <lineage>
        <taxon>Bacteria</taxon>
        <taxon>Pseudomonadati</taxon>
        <taxon>Bacteroidota</taxon>
        <taxon>Flavobacteriia</taxon>
        <taxon>Flavobacteriales</taxon>
        <taxon>Flavobacteriaceae</taxon>
        <taxon>Flavobacterium</taxon>
    </lineage>
</organism>
<feature type="transmembrane region" description="Helical" evidence="1">
    <location>
        <begin position="88"/>
        <end position="106"/>
    </location>
</feature>
<sequence length="120" mass="14146">MIVEIKNIFTNRCPNCSKGKVFADKSFYFSLGFPKMNKACKNCGFTFEKEPGFFFGAMFVSYALGVAEALITYFIMRPFFDKNFDLNMFPFIMIVLLALMFFNIRLSRMIWIYIFKNYKS</sequence>
<evidence type="ECO:0000256" key="1">
    <source>
        <dbReference type="SAM" id="Phobius"/>
    </source>
</evidence>
<dbReference type="Proteomes" id="UP000184232">
    <property type="component" value="Unassembled WGS sequence"/>
</dbReference>
<protein>
    <submittedName>
        <fullName evidence="2">Uncharacterized conserved protein, DUF983 family</fullName>
    </submittedName>
</protein>
<evidence type="ECO:0000313" key="2">
    <source>
        <dbReference type="EMBL" id="SHI81010.1"/>
    </source>
</evidence>
<proteinExistence type="predicted"/>
<dbReference type="InterPro" id="IPR009325">
    <property type="entry name" value="DUF983"/>
</dbReference>
<dbReference type="RefSeq" id="WP_072782022.1">
    <property type="nucleotide sequence ID" value="NZ_CP045292.1"/>
</dbReference>
<dbReference type="AlphaFoldDB" id="A0A1M6E6M3"/>
<dbReference type="OrthoDB" id="9790326at2"/>
<name>A0A1M6E6M3_9FLAO</name>
<evidence type="ECO:0000313" key="3">
    <source>
        <dbReference type="Proteomes" id="UP000184232"/>
    </source>
</evidence>